<dbReference type="SMART" id="SM01256">
    <property type="entry name" value="KNOX2"/>
    <property type="match status" value="1"/>
</dbReference>
<accession>A0A438GP01</accession>
<evidence type="ECO:0000313" key="2">
    <source>
        <dbReference type="EMBL" id="RVW73936.1"/>
    </source>
</evidence>
<dbReference type="EMBL" id="QGNW01000380">
    <property type="protein sequence ID" value="RVW73936.1"/>
    <property type="molecule type" value="Genomic_DNA"/>
</dbReference>
<dbReference type="Proteomes" id="UP000288805">
    <property type="component" value="Unassembled WGS sequence"/>
</dbReference>
<dbReference type="AlphaFoldDB" id="A0A438GP01"/>
<name>A0A438GP01_VITVI</name>
<keyword evidence="2" id="KW-0238">DNA-binding</keyword>
<feature type="domain" description="KNOX2" evidence="1">
    <location>
        <begin position="67"/>
        <end position="118"/>
    </location>
</feature>
<dbReference type="InterPro" id="IPR005541">
    <property type="entry name" value="KNOX2"/>
</dbReference>
<gene>
    <name evidence="2" type="primary">KNAT6_6</name>
    <name evidence="2" type="ORF">CK203_056330</name>
</gene>
<comment type="caution">
    <text evidence="2">The sequence shown here is derived from an EMBL/GenBank/DDBJ whole genome shotgun (WGS) entry which is preliminary data.</text>
</comment>
<dbReference type="GO" id="GO:0003677">
    <property type="term" value="F:DNA binding"/>
    <property type="evidence" value="ECO:0007669"/>
    <property type="project" value="UniProtKB-KW"/>
</dbReference>
<evidence type="ECO:0000259" key="1">
    <source>
        <dbReference type="SMART" id="SM01256"/>
    </source>
</evidence>
<organism evidence="2 3">
    <name type="scientific">Vitis vinifera</name>
    <name type="common">Grape</name>
    <dbReference type="NCBI Taxonomy" id="29760"/>
    <lineage>
        <taxon>Eukaryota</taxon>
        <taxon>Viridiplantae</taxon>
        <taxon>Streptophyta</taxon>
        <taxon>Embryophyta</taxon>
        <taxon>Tracheophyta</taxon>
        <taxon>Spermatophyta</taxon>
        <taxon>Magnoliopsida</taxon>
        <taxon>eudicotyledons</taxon>
        <taxon>Gunneridae</taxon>
        <taxon>Pentapetalae</taxon>
        <taxon>rosids</taxon>
        <taxon>Vitales</taxon>
        <taxon>Vitaceae</taxon>
        <taxon>Viteae</taxon>
        <taxon>Vitis</taxon>
    </lineage>
</organism>
<proteinExistence type="predicted"/>
<dbReference type="GO" id="GO:0005634">
    <property type="term" value="C:nucleus"/>
    <property type="evidence" value="ECO:0007669"/>
    <property type="project" value="InterPro"/>
</dbReference>
<evidence type="ECO:0000313" key="3">
    <source>
        <dbReference type="Proteomes" id="UP000288805"/>
    </source>
</evidence>
<dbReference type="Pfam" id="PF03791">
    <property type="entry name" value="KNOX2"/>
    <property type="match status" value="1"/>
</dbReference>
<reference evidence="2 3" key="1">
    <citation type="journal article" date="2018" name="PLoS Genet.">
        <title>Population sequencing reveals clonal diversity and ancestral inbreeding in the grapevine cultivar Chardonnay.</title>
        <authorList>
            <person name="Roach M.J."/>
            <person name="Johnson D.L."/>
            <person name="Bohlmann J."/>
            <person name="van Vuuren H.J."/>
            <person name="Jones S.J."/>
            <person name="Pretorius I.S."/>
            <person name="Schmidt S.A."/>
            <person name="Borneman A.R."/>
        </authorList>
    </citation>
    <scope>NUCLEOTIDE SEQUENCE [LARGE SCALE GENOMIC DNA]</scope>
    <source>
        <strain evidence="3">cv. Chardonnay</strain>
        <tissue evidence="2">Leaf</tissue>
    </source>
</reference>
<sequence>MMLVLSITKKSSVFVCVSSLLLALRKPTVSDAASMMAQIQGGGAPPKVAYLLEEIRRGSELCRRNTVSTCLGADPELDESMETYCDVLVKYKSDLARPFNEATAFLNNIETQLNTLCNGASRSYVSDEAAGSLEEAEGGKLKTWRSTRSVAFTNEILSKKRCLD</sequence>
<keyword evidence="2" id="KW-0371">Homeobox</keyword>
<protein>
    <submittedName>
        <fullName evidence="2">Homeobox protein knotted-1-like 6</fullName>
    </submittedName>
</protein>